<proteinExistence type="predicted"/>
<evidence type="ECO:0000256" key="1">
    <source>
        <dbReference type="SAM" id="SignalP"/>
    </source>
</evidence>
<feature type="chain" id="PRO_5042504811" evidence="1">
    <location>
        <begin position="23"/>
        <end position="720"/>
    </location>
</feature>
<comment type="caution">
    <text evidence="2">The sequence shown here is derived from an EMBL/GenBank/DDBJ whole genome shotgun (WGS) entry which is preliminary data.</text>
</comment>
<evidence type="ECO:0000313" key="3">
    <source>
        <dbReference type="Proteomes" id="UP000003288"/>
    </source>
</evidence>
<feature type="signal peptide" evidence="1">
    <location>
        <begin position="1"/>
        <end position="22"/>
    </location>
</feature>
<keyword evidence="1" id="KW-0732">Signal</keyword>
<accession>A0AAI9AHJ7</accession>
<organism evidence="2 3">
    <name type="scientific">Caminibacter mediatlanticus TB-2</name>
    <dbReference type="NCBI Taxonomy" id="391592"/>
    <lineage>
        <taxon>Bacteria</taxon>
        <taxon>Pseudomonadati</taxon>
        <taxon>Campylobacterota</taxon>
        <taxon>Epsilonproteobacteria</taxon>
        <taxon>Nautiliales</taxon>
        <taxon>Nautiliaceae</taxon>
        <taxon>Caminibacter</taxon>
    </lineage>
</organism>
<dbReference type="RefSeq" id="WP_007474540.1">
    <property type="nucleotide sequence ID" value="NZ_ABCJ01000004.1"/>
</dbReference>
<protein>
    <submittedName>
        <fullName evidence="2">Uncharacterized protein</fullName>
    </submittedName>
</protein>
<reference evidence="2 3" key="1">
    <citation type="journal article" date="2011" name="Stand. Genomic Sci.">
        <title>Draft genome sequence of Caminibacter mediatlanticus strain TB-2, an epsilonproteobacterium isolated from a deep-sea hydrothermal vent.</title>
        <authorList>
            <person name="Giovannelli D."/>
            <person name="Ferriera S."/>
            <person name="Johnson J."/>
            <person name="Kravitz S."/>
            <person name="Perez-Rodriguez I."/>
            <person name="Ricci J."/>
            <person name="O'Brien C."/>
            <person name="Voordeckers J.W."/>
            <person name="Bini E."/>
            <person name="Vetriani C."/>
        </authorList>
    </citation>
    <scope>NUCLEOTIDE SEQUENCE [LARGE SCALE GENOMIC DNA]</scope>
    <source>
        <strain evidence="2 3">TB-2</strain>
    </source>
</reference>
<gene>
    <name evidence="2" type="ORF">CMTB2_05127</name>
</gene>
<dbReference type="Proteomes" id="UP000003288">
    <property type="component" value="Unassembled WGS sequence"/>
</dbReference>
<name>A0AAI9AHJ7_9BACT</name>
<dbReference type="AlphaFoldDB" id="A0AAI9AHJ7"/>
<evidence type="ECO:0000313" key="2">
    <source>
        <dbReference type="EMBL" id="EDM23640.1"/>
    </source>
</evidence>
<dbReference type="EMBL" id="ABCJ01000004">
    <property type="protein sequence ID" value="EDM23640.1"/>
    <property type="molecule type" value="Genomic_DNA"/>
</dbReference>
<sequence>MKLSKIASFILAGTIAIFSVGCGTNNDATTSTTNTTTSTPNTTTVSGTVIDGPIYNAKVCVDYNFNSKCDDDEPSAITDINGSYSLNNVDLTQNAPLIVIPQSDTIDVSTAKSFNKILSAPLDGSIVNINPLTTIVGAKIYDLYKEGNLSKESINLIESEVAEALEVNDLTSINILENPTLYAKAVVISQILPDSNSSIEDLNDKIDFTKIKDGNFTGAIKDTIIQDILSNLNNIDINDSIVIQQAIESAIENNETNISNIAEIGLKEILTKNVFYKQESGGLPIIFDENNSYFNIHKDDENETGSWRIEGDKIILDSIDGAETNITLKSVNAYIYEVEGKKLDTNGTIETFEDKVLAIPKDINGSNIDKLPGITPLTDSDIAGKTFIEEDGTYSVFDSDGTYEEIDTNGTVKYTTTWKINNGVLEFEGKDEDDSWLVKTVRFGDYLFALIVKDNEITKGYILPIEELKTNVELPNTPTSAISSVDEFLNALDFTPVNITQDQISGKKLIFDDVTLYFTSDGSFYAVGKGTYEIDKNVIILKKDDNITVTGYLAFSSFSSDNGDYTYYDVKENKFYNGNVKIASFDENSFNPYPSYVINNKTVNLDVDDDVLNLDEDGKVQFKIVDGNETGIQCTTNFTSFDDFINAFNNGELILDSKNGEISCLYMNNGNSYIPTSQTEQIKFIDNNDTTCEVHLISGYFSGDDYNITAIDDDLLTIEK</sequence>
<dbReference type="PROSITE" id="PS51257">
    <property type="entry name" value="PROKAR_LIPOPROTEIN"/>
    <property type="match status" value="1"/>
</dbReference>